<dbReference type="EMBL" id="LR797269">
    <property type="protein sequence ID" value="CAB4197660.1"/>
    <property type="molecule type" value="Genomic_DNA"/>
</dbReference>
<evidence type="ECO:0000313" key="3">
    <source>
        <dbReference type="EMBL" id="CAB4182437.1"/>
    </source>
</evidence>
<dbReference type="EMBL" id="LR797037">
    <property type="protein sequence ID" value="CAB4182437.1"/>
    <property type="molecule type" value="Genomic_DNA"/>
</dbReference>
<dbReference type="Gene3D" id="3.40.1800.10">
    <property type="entry name" value="His-Me finger endonucleases"/>
    <property type="match status" value="1"/>
</dbReference>
<proteinExistence type="predicted"/>
<evidence type="ECO:0000313" key="6">
    <source>
        <dbReference type="EMBL" id="CAB5227345.1"/>
    </source>
</evidence>
<dbReference type="InterPro" id="IPR004211">
    <property type="entry name" value="Endonuclease_7"/>
</dbReference>
<dbReference type="EMBL" id="LR796520">
    <property type="protein sequence ID" value="CAB4149771.1"/>
    <property type="molecule type" value="Genomic_DNA"/>
</dbReference>
<name>A0A6J7X8P3_9CAUD</name>
<dbReference type="InterPro" id="IPR038563">
    <property type="entry name" value="Endonuclease_7_sf"/>
</dbReference>
<dbReference type="EMBL" id="LR798373">
    <property type="protein sequence ID" value="CAB5227345.1"/>
    <property type="molecule type" value="Genomic_DNA"/>
</dbReference>
<evidence type="ECO:0000313" key="2">
    <source>
        <dbReference type="EMBL" id="CAB4170114.1"/>
    </source>
</evidence>
<dbReference type="InterPro" id="IPR044925">
    <property type="entry name" value="His-Me_finger_sf"/>
</dbReference>
<reference evidence="6" key="1">
    <citation type="submission" date="2020-05" db="EMBL/GenBank/DDBJ databases">
        <authorList>
            <person name="Chiriac C."/>
            <person name="Salcher M."/>
            <person name="Ghai R."/>
            <person name="Kavagutti S V."/>
        </authorList>
    </citation>
    <scope>NUCLEOTIDE SEQUENCE</scope>
</reference>
<dbReference type="EMBL" id="LR797378">
    <property type="protein sequence ID" value="CAB4211735.1"/>
    <property type="molecule type" value="Genomic_DNA"/>
</dbReference>
<organism evidence="6">
    <name type="scientific">uncultured Caudovirales phage</name>
    <dbReference type="NCBI Taxonomy" id="2100421"/>
    <lineage>
        <taxon>Viruses</taxon>
        <taxon>Duplodnaviria</taxon>
        <taxon>Heunggongvirae</taxon>
        <taxon>Uroviricota</taxon>
        <taxon>Caudoviricetes</taxon>
        <taxon>Peduoviridae</taxon>
        <taxon>Maltschvirus</taxon>
        <taxon>Maltschvirus maltsch</taxon>
    </lineage>
</organism>
<gene>
    <name evidence="3" type="ORF">UFOVP1079_21</name>
    <name evidence="4" type="ORF">UFOVP1320_25</name>
    <name evidence="5" type="ORF">UFOVP1431_30</name>
    <name evidence="6" type="ORF">UFOVP1527_31</name>
    <name evidence="1" type="ORF">UFOVP548_40</name>
    <name evidence="2" type="ORF">UFOVP904_40</name>
</gene>
<sequence length="122" mass="14188">MKIQELTCGGWAPKTYLQHLWVRYRMQDKDYNNLWAKQEGRCAGCQQALAHPLTKSLEMALRPEVDHEHNEGNKDNLHGGCELRDVRGLLCRRCNDFLGKIQDNLEVLQNLLTYLQTHKGKK</sequence>
<dbReference type="GO" id="GO:0004519">
    <property type="term" value="F:endonuclease activity"/>
    <property type="evidence" value="ECO:0007669"/>
    <property type="project" value="UniProtKB-KW"/>
</dbReference>
<keyword evidence="6" id="KW-0378">Hydrolase</keyword>
<dbReference type="Pfam" id="PF02945">
    <property type="entry name" value="Endonuclease_7"/>
    <property type="match status" value="1"/>
</dbReference>
<evidence type="ECO:0000313" key="1">
    <source>
        <dbReference type="EMBL" id="CAB4149771.1"/>
    </source>
</evidence>
<evidence type="ECO:0000313" key="4">
    <source>
        <dbReference type="EMBL" id="CAB4197660.1"/>
    </source>
</evidence>
<evidence type="ECO:0000313" key="5">
    <source>
        <dbReference type="EMBL" id="CAB4211735.1"/>
    </source>
</evidence>
<dbReference type="SUPFAM" id="SSF54060">
    <property type="entry name" value="His-Me finger endonucleases"/>
    <property type="match status" value="1"/>
</dbReference>
<keyword evidence="6" id="KW-0255">Endonuclease</keyword>
<keyword evidence="6" id="KW-0540">Nuclease</keyword>
<accession>A0A6J7X8P3</accession>
<dbReference type="EMBL" id="LR796851">
    <property type="protein sequence ID" value="CAB4170114.1"/>
    <property type="molecule type" value="Genomic_DNA"/>
</dbReference>
<protein>
    <submittedName>
        <fullName evidence="6">Recombination endonuclease VII</fullName>
    </submittedName>
</protein>